<dbReference type="Proteomes" id="UP000031189">
    <property type="component" value="Unassembled WGS sequence"/>
</dbReference>
<dbReference type="SUPFAM" id="SSF109604">
    <property type="entry name" value="HD-domain/PDEase-like"/>
    <property type="match status" value="1"/>
</dbReference>
<accession>A0A0B3VNE1</accession>
<evidence type="ECO:0000313" key="4">
    <source>
        <dbReference type="Proteomes" id="UP000031189"/>
    </source>
</evidence>
<proteinExistence type="predicted"/>
<dbReference type="PANTHER" id="PTHR43777:SF1">
    <property type="entry name" value="MOLYBDENUM COFACTOR CYTIDYLYLTRANSFERASE"/>
    <property type="match status" value="1"/>
</dbReference>
<dbReference type="GO" id="GO:0016779">
    <property type="term" value="F:nucleotidyltransferase activity"/>
    <property type="evidence" value="ECO:0007669"/>
    <property type="project" value="UniProtKB-ARBA"/>
</dbReference>
<dbReference type="OrthoDB" id="285216at2"/>
<dbReference type="NCBIfam" id="NF045665">
    <property type="entry name" value="NTPtran_DVU1551"/>
    <property type="match status" value="1"/>
</dbReference>
<dbReference type="EMBL" id="JWHR01000040">
    <property type="protein sequence ID" value="KHS58291.1"/>
    <property type="molecule type" value="Genomic_DNA"/>
</dbReference>
<organism evidence="3 4">
    <name type="scientific">Terrisporobacter othiniensis</name>
    <dbReference type="NCBI Taxonomy" id="1577792"/>
    <lineage>
        <taxon>Bacteria</taxon>
        <taxon>Bacillati</taxon>
        <taxon>Bacillota</taxon>
        <taxon>Clostridia</taxon>
        <taxon>Peptostreptococcales</taxon>
        <taxon>Peptostreptococcaceae</taxon>
        <taxon>Terrisporobacter</taxon>
    </lineage>
</organism>
<evidence type="ECO:0008006" key="5">
    <source>
        <dbReference type="Google" id="ProtNLM"/>
    </source>
</evidence>
<reference evidence="3 4" key="1">
    <citation type="submission" date="2014-12" db="EMBL/GenBank/DDBJ databases">
        <title>Draft genome sequence of Terrisporobacter sp. 08-306576, isolated from the blood culture of a bacteremia patient.</title>
        <authorList>
            <person name="Lund L.C."/>
            <person name="Sydenham T.V."/>
            <person name="Hogh S.V."/>
            <person name="Skov M.N."/>
            <person name="Kemp M."/>
            <person name="Justesen U.S."/>
        </authorList>
    </citation>
    <scope>NUCLEOTIDE SEQUENCE [LARGE SCALE GENOMIC DNA]</scope>
    <source>
        <strain evidence="3 4">08-306576</strain>
    </source>
</reference>
<keyword evidence="4" id="KW-1185">Reference proteome</keyword>
<dbReference type="Gene3D" id="3.90.550.10">
    <property type="entry name" value="Spore Coat Polysaccharide Biosynthesis Protein SpsA, Chain A"/>
    <property type="match status" value="1"/>
</dbReference>
<dbReference type="AlphaFoldDB" id="A0A0B3VNE1"/>
<name>A0A0B3VNE1_9FIRM</name>
<dbReference type="PANTHER" id="PTHR43777">
    <property type="entry name" value="MOLYBDENUM COFACTOR CYTIDYLYLTRANSFERASE"/>
    <property type="match status" value="1"/>
</dbReference>
<protein>
    <recommendedName>
        <fullName evidence="5">HD/PDEase domain-containing protein</fullName>
    </recommendedName>
</protein>
<dbReference type="STRING" id="1577792.QX51_03640"/>
<evidence type="ECO:0000259" key="2">
    <source>
        <dbReference type="Pfam" id="PF12804"/>
    </source>
</evidence>
<sequence>MKISGLIVAAGLSSRMNDFKPLMEIENKPLIINTINSLRKSGIEDINIVVGYRAKDIERCVKNENVNIIYNNDYNNTFMYDSFKLGLEKIKDNCDAVTFLPGDVGFVSKYTIDLLVKEIYKDKSKIVYPVYKDVMGHPPIISSICFDYLLNYNGKNGLKGGMEYFEECSKKIDTPDKFILCDMDYKEEFYKVKHDFENRQILSLEECIYLLSYFHVPNSIINHGKKVKEICEDLSNSINKNKKIINIDLIKSASILHDIKRQEKNHADLGADLLESLGYDKIAYIVRSHMKLKNEMEDVINENTILYYGDKLVVEDEFVDLNKRFQEKLNKYNDNEEIQANIMKKYKTTLKIKSNIISIIGRNEYEKLENKWRGYKDDLFK</sequence>
<dbReference type="Pfam" id="PF01966">
    <property type="entry name" value="HD"/>
    <property type="match status" value="1"/>
</dbReference>
<dbReference type="InterPro" id="IPR029044">
    <property type="entry name" value="Nucleotide-diphossugar_trans"/>
</dbReference>
<dbReference type="Gene3D" id="1.10.3210.10">
    <property type="entry name" value="Hypothetical protein af1432"/>
    <property type="match status" value="1"/>
</dbReference>
<evidence type="ECO:0000259" key="1">
    <source>
        <dbReference type="Pfam" id="PF01966"/>
    </source>
</evidence>
<dbReference type="InterPro" id="IPR025877">
    <property type="entry name" value="MobA-like_NTP_Trfase"/>
</dbReference>
<comment type="caution">
    <text evidence="3">The sequence shown here is derived from an EMBL/GenBank/DDBJ whole genome shotgun (WGS) entry which is preliminary data.</text>
</comment>
<evidence type="ECO:0000313" key="3">
    <source>
        <dbReference type="EMBL" id="KHS58291.1"/>
    </source>
</evidence>
<dbReference type="RefSeq" id="WP_039678557.1">
    <property type="nucleotide sequence ID" value="NZ_JAWGXO010000002.1"/>
</dbReference>
<dbReference type="SUPFAM" id="SSF53448">
    <property type="entry name" value="Nucleotide-diphospho-sugar transferases"/>
    <property type="match status" value="1"/>
</dbReference>
<dbReference type="Pfam" id="PF12804">
    <property type="entry name" value="NTP_transf_3"/>
    <property type="match status" value="1"/>
</dbReference>
<feature type="domain" description="HD" evidence="1">
    <location>
        <begin position="221"/>
        <end position="312"/>
    </location>
</feature>
<dbReference type="InterPro" id="IPR006674">
    <property type="entry name" value="HD_domain"/>
</dbReference>
<dbReference type="InterPro" id="IPR054703">
    <property type="entry name" value="Mop-rel"/>
</dbReference>
<feature type="domain" description="MobA-like NTP transferase" evidence="2">
    <location>
        <begin position="5"/>
        <end position="159"/>
    </location>
</feature>
<gene>
    <name evidence="3" type="ORF">QX51_03640</name>
</gene>